<evidence type="ECO:0000256" key="1">
    <source>
        <dbReference type="SAM" id="MobiDB-lite"/>
    </source>
</evidence>
<evidence type="ECO:0000313" key="3">
    <source>
        <dbReference type="Proteomes" id="UP001437256"/>
    </source>
</evidence>
<protein>
    <submittedName>
        <fullName evidence="2">Uncharacterized protein</fullName>
    </submittedName>
</protein>
<dbReference type="InterPro" id="IPR009784">
    <property type="entry name" value="DUF1349"/>
</dbReference>
<dbReference type="Proteomes" id="UP001437256">
    <property type="component" value="Unassembled WGS sequence"/>
</dbReference>
<comment type="caution">
    <text evidence="2">The sequence shown here is derived from an EMBL/GenBank/DDBJ whole genome shotgun (WGS) entry which is preliminary data.</text>
</comment>
<dbReference type="PANTHER" id="PTHR35332:SF2">
    <property type="entry name" value="REGULATION OF ENOLASE PROTEIN 1"/>
    <property type="match status" value="1"/>
</dbReference>
<proteinExistence type="predicted"/>
<dbReference type="Pfam" id="PF07081">
    <property type="entry name" value="DUF1349"/>
    <property type="match status" value="1"/>
</dbReference>
<sequence length="200" mass="22482">MSGKFTLSAGPDTDAWRKPPSTNIFNAPTKSILSGSPKPLKSFQSACITFTAPWTTLYDQGGLLLHLTNPSNPDRTSAAGVDHWLKTGVEWYQERAWISTVGADNYADWSIFPVPKEDEKKKVTIEVRREGTGLWVYQIIEGTEEVRQPLREVAWFFAKEDEGWMIDVKAMAARPAKEDKVVGEKELVVEFEDAQVVFSE</sequence>
<gene>
    <name evidence="2" type="ORF">AAF712_011788</name>
</gene>
<organism evidence="2 3">
    <name type="scientific">Marasmius tenuissimus</name>
    <dbReference type="NCBI Taxonomy" id="585030"/>
    <lineage>
        <taxon>Eukaryota</taxon>
        <taxon>Fungi</taxon>
        <taxon>Dikarya</taxon>
        <taxon>Basidiomycota</taxon>
        <taxon>Agaricomycotina</taxon>
        <taxon>Agaricomycetes</taxon>
        <taxon>Agaricomycetidae</taxon>
        <taxon>Agaricales</taxon>
        <taxon>Marasmiineae</taxon>
        <taxon>Marasmiaceae</taxon>
        <taxon>Marasmius</taxon>
    </lineage>
</organism>
<dbReference type="EMBL" id="JBBXMP010000137">
    <property type="protein sequence ID" value="KAL0061388.1"/>
    <property type="molecule type" value="Genomic_DNA"/>
</dbReference>
<feature type="region of interest" description="Disordered" evidence="1">
    <location>
        <begin position="1"/>
        <end position="21"/>
    </location>
</feature>
<reference evidence="2 3" key="1">
    <citation type="submission" date="2024-05" db="EMBL/GenBank/DDBJ databases">
        <title>A draft genome resource for the thread blight pathogen Marasmius tenuissimus strain MS-2.</title>
        <authorList>
            <person name="Yulfo-Soto G.E."/>
            <person name="Baruah I.K."/>
            <person name="Amoako-Attah I."/>
            <person name="Bukari Y."/>
            <person name="Meinhardt L.W."/>
            <person name="Bailey B.A."/>
            <person name="Cohen S.P."/>
        </authorList>
    </citation>
    <scope>NUCLEOTIDE SEQUENCE [LARGE SCALE GENOMIC DNA]</scope>
    <source>
        <strain evidence="2 3">MS-2</strain>
    </source>
</reference>
<dbReference type="Gene3D" id="2.60.120.200">
    <property type="match status" value="1"/>
</dbReference>
<evidence type="ECO:0000313" key="2">
    <source>
        <dbReference type="EMBL" id="KAL0061388.1"/>
    </source>
</evidence>
<dbReference type="PANTHER" id="PTHR35332">
    <property type="entry name" value="REGULATION OF ENOLASE PROTEIN 1"/>
    <property type="match status" value="1"/>
</dbReference>
<name>A0ABR2ZJ28_9AGAR</name>
<accession>A0ABR2ZJ28</accession>
<keyword evidence="3" id="KW-1185">Reference proteome</keyword>